<gene>
    <name evidence="3" type="ORF">OM075_07165</name>
</gene>
<evidence type="ECO:0000259" key="1">
    <source>
        <dbReference type="Pfam" id="PF00534"/>
    </source>
</evidence>
<dbReference type="Pfam" id="PF00534">
    <property type="entry name" value="Glycos_transf_1"/>
    <property type="match status" value="1"/>
</dbReference>
<dbReference type="SUPFAM" id="SSF53756">
    <property type="entry name" value="UDP-Glycosyltransferase/glycogen phosphorylase"/>
    <property type="match status" value="1"/>
</dbReference>
<reference evidence="3" key="1">
    <citation type="submission" date="2022-10" db="EMBL/GenBank/DDBJ databases">
        <authorList>
            <person name="Yu W.X."/>
        </authorList>
    </citation>
    <scope>NUCLEOTIDE SEQUENCE</scope>
    <source>
        <strain evidence="3">AAT</strain>
    </source>
</reference>
<dbReference type="PANTHER" id="PTHR45947">
    <property type="entry name" value="SULFOQUINOVOSYL TRANSFERASE SQD2"/>
    <property type="match status" value="1"/>
</dbReference>
<proteinExistence type="predicted"/>
<dbReference type="Pfam" id="PF13439">
    <property type="entry name" value="Glyco_transf_4"/>
    <property type="match status" value="1"/>
</dbReference>
<evidence type="ECO:0000313" key="4">
    <source>
        <dbReference type="Proteomes" id="UP001209229"/>
    </source>
</evidence>
<accession>A0AAE3M340</accession>
<dbReference type="GO" id="GO:0016757">
    <property type="term" value="F:glycosyltransferase activity"/>
    <property type="evidence" value="ECO:0007669"/>
    <property type="project" value="InterPro"/>
</dbReference>
<evidence type="ECO:0000259" key="2">
    <source>
        <dbReference type="Pfam" id="PF13439"/>
    </source>
</evidence>
<dbReference type="InterPro" id="IPR050194">
    <property type="entry name" value="Glycosyltransferase_grp1"/>
</dbReference>
<dbReference type="PANTHER" id="PTHR45947:SF3">
    <property type="entry name" value="SULFOQUINOVOSYL TRANSFERASE SQD2"/>
    <property type="match status" value="1"/>
</dbReference>
<feature type="domain" description="Glycosyltransferase subfamily 4-like N-terminal" evidence="2">
    <location>
        <begin position="36"/>
        <end position="175"/>
    </location>
</feature>
<name>A0AAE3M340_9BACT</name>
<evidence type="ECO:0000313" key="3">
    <source>
        <dbReference type="EMBL" id="MCW3786239.1"/>
    </source>
</evidence>
<dbReference type="EMBL" id="JAPDPJ010000011">
    <property type="protein sequence ID" value="MCW3786239.1"/>
    <property type="molecule type" value="Genomic_DNA"/>
</dbReference>
<dbReference type="CDD" id="cd03801">
    <property type="entry name" value="GT4_PimA-like"/>
    <property type="match status" value="1"/>
</dbReference>
<organism evidence="3 4">
    <name type="scientific">Plebeiibacterium sediminum</name>
    <dbReference type="NCBI Taxonomy" id="2992112"/>
    <lineage>
        <taxon>Bacteria</taxon>
        <taxon>Pseudomonadati</taxon>
        <taxon>Bacteroidota</taxon>
        <taxon>Bacteroidia</taxon>
        <taxon>Marinilabiliales</taxon>
        <taxon>Marinilabiliaceae</taxon>
        <taxon>Plebeiibacterium</taxon>
    </lineage>
</organism>
<dbReference type="Proteomes" id="UP001209229">
    <property type="component" value="Unassembled WGS sequence"/>
</dbReference>
<feature type="domain" description="Glycosyl transferase family 1" evidence="1">
    <location>
        <begin position="184"/>
        <end position="340"/>
    </location>
</feature>
<comment type="caution">
    <text evidence="3">The sequence shown here is derived from an EMBL/GenBank/DDBJ whole genome shotgun (WGS) entry which is preliminary data.</text>
</comment>
<dbReference type="Gene3D" id="3.40.50.2000">
    <property type="entry name" value="Glycogen Phosphorylase B"/>
    <property type="match status" value="2"/>
</dbReference>
<keyword evidence="4" id="KW-1185">Reference proteome</keyword>
<dbReference type="AlphaFoldDB" id="A0AAE3M340"/>
<sequence>MPRKPKVAVIGIKGLPSFVGAGTAGEHIINNLKNDFDFYVYSISSHTHLKSGPYNGVYQKVFKKLPFLKLNGFWYYLISALHARFKGNYDVIHLHNSFAAFSLLFLKPKYRVVLTTHGSFNIVDKWKKFEWFWNANNKFYVKKADRLCCVSKFEKRKYKDLFKLDAQLIPNGIDPVNAALLPSIDHKDYIFFAAGRIIRSKGLHDLIQALRQIDYKGHLLVAGDMNQIKDYSEELYQLKGDLNVTFLGMIKEKEKLLSYLSKATLFIYPSYVEAMSMMLMEAVTVNCPVVCSDIIGNKDILNEDEVLFFKVRDVNDIANKVSWALSNIEEMKKKANKAKERFLKEYNWDNIAEEYKSIYNQLNR</sequence>
<protein>
    <submittedName>
        <fullName evidence="3">Glycosyltransferase family 4 protein</fullName>
    </submittedName>
</protein>
<dbReference type="InterPro" id="IPR028098">
    <property type="entry name" value="Glyco_trans_4-like_N"/>
</dbReference>
<dbReference type="RefSeq" id="WP_301189805.1">
    <property type="nucleotide sequence ID" value="NZ_JAPDPJ010000011.1"/>
</dbReference>
<dbReference type="InterPro" id="IPR001296">
    <property type="entry name" value="Glyco_trans_1"/>
</dbReference>